<gene>
    <name evidence="2" type="ORF">WA026_007399</name>
</gene>
<protein>
    <submittedName>
        <fullName evidence="2">Uncharacterized protein</fullName>
    </submittedName>
</protein>
<dbReference type="EMBL" id="JARQZJ010000093">
    <property type="protein sequence ID" value="KAK9884557.1"/>
    <property type="molecule type" value="Genomic_DNA"/>
</dbReference>
<evidence type="ECO:0000313" key="2">
    <source>
        <dbReference type="EMBL" id="KAK9884557.1"/>
    </source>
</evidence>
<sequence>MDLRTHMDIHRVCCFKDCKNTALNRKECCFFEFPVDFNFIKLNAVPSYVPNKVDICGEKLLGDVYIKNEPLDGVSWKTKDSKNPDEFLQHVKAEEISSKSLCSDGGDALTTMQYHILGRTRSKHAEVVARKRANESPSKRLERLRKNAERAAFKRSIESAEEAFIRRQRNAQRNSVRRSLETEEEKEKRRKLNAERQAKKRKNETPEQRDLRRIKDLLRARRRRLLETEEQAQTRKISDAARAKARRQNETEEEKNIRRLNDIIRITRRRGNETFKDRQDRLRKNRDYSAKKRYIHKLEYELNNSKNSDADMSMSMRNCEEDISCMNVNAKTHEYHHYIGSMLHNKEENNIYQLDRIDKKFFPLTNTFNEFNIHTPDMEQISSVDDNSVNVLSKDSNQSPPDEISAETMLVLL</sequence>
<dbReference type="Proteomes" id="UP001431783">
    <property type="component" value="Unassembled WGS sequence"/>
</dbReference>
<name>A0AAW1UVR4_9CUCU</name>
<feature type="compositionally biased region" description="Basic and acidic residues" evidence="1">
    <location>
        <begin position="232"/>
        <end position="253"/>
    </location>
</feature>
<accession>A0AAW1UVR4</accession>
<reference evidence="2 3" key="1">
    <citation type="submission" date="2023-03" db="EMBL/GenBank/DDBJ databases">
        <title>Genome insight into feeding habits of ladybird beetles.</title>
        <authorList>
            <person name="Li H.-S."/>
            <person name="Huang Y.-H."/>
            <person name="Pang H."/>
        </authorList>
    </citation>
    <scope>NUCLEOTIDE SEQUENCE [LARGE SCALE GENOMIC DNA]</scope>
    <source>
        <strain evidence="2">SYSU_2023b</strain>
        <tissue evidence="2">Whole body</tissue>
    </source>
</reference>
<organism evidence="2 3">
    <name type="scientific">Henosepilachna vigintioctopunctata</name>
    <dbReference type="NCBI Taxonomy" id="420089"/>
    <lineage>
        <taxon>Eukaryota</taxon>
        <taxon>Metazoa</taxon>
        <taxon>Ecdysozoa</taxon>
        <taxon>Arthropoda</taxon>
        <taxon>Hexapoda</taxon>
        <taxon>Insecta</taxon>
        <taxon>Pterygota</taxon>
        <taxon>Neoptera</taxon>
        <taxon>Endopterygota</taxon>
        <taxon>Coleoptera</taxon>
        <taxon>Polyphaga</taxon>
        <taxon>Cucujiformia</taxon>
        <taxon>Coccinelloidea</taxon>
        <taxon>Coccinellidae</taxon>
        <taxon>Epilachninae</taxon>
        <taxon>Epilachnini</taxon>
        <taxon>Henosepilachna</taxon>
    </lineage>
</organism>
<proteinExistence type="predicted"/>
<dbReference type="AlphaFoldDB" id="A0AAW1UVR4"/>
<evidence type="ECO:0000256" key="1">
    <source>
        <dbReference type="SAM" id="MobiDB-lite"/>
    </source>
</evidence>
<keyword evidence="3" id="KW-1185">Reference proteome</keyword>
<feature type="compositionally biased region" description="Basic and acidic residues" evidence="1">
    <location>
        <begin position="178"/>
        <end position="219"/>
    </location>
</feature>
<comment type="caution">
    <text evidence="2">The sequence shown here is derived from an EMBL/GenBank/DDBJ whole genome shotgun (WGS) entry which is preliminary data.</text>
</comment>
<feature type="region of interest" description="Disordered" evidence="1">
    <location>
        <begin position="168"/>
        <end position="253"/>
    </location>
</feature>
<evidence type="ECO:0000313" key="3">
    <source>
        <dbReference type="Proteomes" id="UP001431783"/>
    </source>
</evidence>